<evidence type="ECO:0000259" key="2">
    <source>
        <dbReference type="Pfam" id="PF16506"/>
    </source>
</evidence>
<evidence type="ECO:0000313" key="3">
    <source>
        <dbReference type="EMBL" id="QDC23194.1"/>
    </source>
</evidence>
<dbReference type="EMBL" id="MH745161">
    <property type="protein sequence ID" value="QDC23194.1"/>
    <property type="molecule type" value="Genomic_RNA"/>
</dbReference>
<reference evidence="3" key="1">
    <citation type="submission" date="2018-08" db="EMBL/GenBank/DDBJ databases">
        <authorList>
            <person name="Sethi M."/>
            <person name="Kumar R."/>
            <person name="Tomar N."/>
            <person name="Khulape S."/>
            <person name="Pattnaik B."/>
            <person name="Saikumar G."/>
        </authorList>
    </citation>
    <scope>NUCLEOTIDE SEQUENCE</scope>
    <source>
        <strain evidence="3">IVRI 2017</strain>
    </source>
</reference>
<keyword evidence="1" id="KW-0472">Membrane</keyword>
<dbReference type="InterPro" id="IPR032433">
    <property type="entry name" value="DiSB-ORF2_chro"/>
</dbReference>
<proteinExistence type="predicted"/>
<keyword evidence="1" id="KW-0812">Transmembrane</keyword>
<organism evidence="3">
    <name type="scientific">Ngewotan virus</name>
    <dbReference type="NCBI Taxonomy" id="1265748"/>
    <lineage>
        <taxon>Viruses</taxon>
        <taxon>Riboviria</taxon>
        <taxon>Orthornavirae</taxon>
        <taxon>Pisuviricota</taxon>
        <taxon>Pisoniviricetes</taxon>
        <taxon>Nidovirales</taxon>
        <taxon>Mesnidovirineae</taxon>
        <taxon>Mesoniviridae</taxon>
        <taxon>Hexponivirinae</taxon>
        <taxon>Alphamesonivirus</taxon>
        <taxon>Namcalivirus</taxon>
        <taxon>Alphamesonivirus cavallyense</taxon>
    </lineage>
</organism>
<keyword evidence="1" id="KW-1133">Transmembrane helix</keyword>
<accession>A0A5B8C177</accession>
<sequence>MFVFAVLFIVSSSDAAVFSSDVVEPFHSPREKNAFYQKLAPHITPVGHFHVTPYTFDRECLSVYRTNDWFFSQCTLPPNCTYPPVVKLDRTFYGQETVVCHSDAHRTSARFEFYNMSFVPKSLALREPIRLGDKEFTVLKNLEPVSFFEWFFLVRSDDNRFGIVPRICDELFRNSSRLPKNVRVRPERHEFCFIEVSHDSYSCVPTLFPSVMTLLMVHDFPVQFDGVPFSQGSYAATNNKVIGADQYLANNHTSKPYIVDKVGGSYMVTYDPQDYSGPKFVVRNYGYVPTETPYCYDLMTHYSSPLGSILSHLTRFFREELTYLLQFLKEIAADLAFILFRVVSELFEILMSIVPYNSHFYTAGLVCLFTYFLLRDLLISSIVFFCVYSLKIYTDSLM</sequence>
<feature type="transmembrane region" description="Helical" evidence="1">
    <location>
        <begin position="360"/>
        <end position="388"/>
    </location>
</feature>
<evidence type="ECO:0000256" key="1">
    <source>
        <dbReference type="SAM" id="Phobius"/>
    </source>
</evidence>
<name>A0A5B8C177_9NIDO</name>
<dbReference type="Pfam" id="PF16506">
    <property type="entry name" value="DiSB-ORF2_chro"/>
    <property type="match status" value="1"/>
</dbReference>
<feature type="domain" description="Putative virion glycoprotein N-terminal" evidence="2">
    <location>
        <begin position="60"/>
        <end position="340"/>
    </location>
</feature>
<protein>
    <submittedName>
        <fullName evidence="3">ORF2</fullName>
    </submittedName>
</protein>